<feature type="region of interest" description="C-terminal hotdog fold" evidence="12">
    <location>
        <begin position="4200"/>
        <end position="4338"/>
    </location>
</feature>
<dbReference type="InterPro" id="IPR050091">
    <property type="entry name" value="PKS_NRPS_Biosynth_Enz"/>
</dbReference>
<dbReference type="InterPro" id="IPR049900">
    <property type="entry name" value="PKS_mFAS_DH"/>
</dbReference>
<evidence type="ECO:0000256" key="1">
    <source>
        <dbReference type="ARBA" id="ARBA00022450"/>
    </source>
</evidence>
<keyword evidence="2" id="KW-0597">Phosphoprotein</keyword>
<dbReference type="Pfam" id="PF00698">
    <property type="entry name" value="Acyl_transf_1"/>
    <property type="match status" value="3"/>
</dbReference>
<dbReference type="SMART" id="SM00827">
    <property type="entry name" value="PKS_AT"/>
    <property type="match status" value="3"/>
</dbReference>
<evidence type="ECO:0000256" key="3">
    <source>
        <dbReference type="ARBA" id="ARBA00022679"/>
    </source>
</evidence>
<dbReference type="CDD" id="cd00833">
    <property type="entry name" value="PKS"/>
    <property type="match status" value="3"/>
</dbReference>
<dbReference type="Pfam" id="PF18369">
    <property type="entry name" value="PKS_DE"/>
    <property type="match status" value="1"/>
</dbReference>
<dbReference type="InterPro" id="IPR032821">
    <property type="entry name" value="PKS_assoc"/>
</dbReference>
<dbReference type="GO" id="GO:0047879">
    <property type="term" value="F:erythronolide synthase activity"/>
    <property type="evidence" value="ECO:0007669"/>
    <property type="project" value="UniProtKB-EC"/>
</dbReference>
<dbReference type="SMART" id="SM00826">
    <property type="entry name" value="PKS_DH"/>
    <property type="match status" value="2"/>
</dbReference>
<keyword evidence="6" id="KW-0012">Acyltransferase</keyword>
<proteinExistence type="predicted"/>
<dbReference type="SUPFAM" id="SSF55048">
    <property type="entry name" value="Probable ACP-binding domain of malonyl-CoA ACP transacylase"/>
    <property type="match status" value="3"/>
</dbReference>
<accession>A0A193CC80</accession>
<feature type="active site" description="Proton acceptor; for dehydratase activity" evidence="12">
    <location>
        <position position="924"/>
    </location>
</feature>
<dbReference type="Gene3D" id="1.10.1200.10">
    <property type="entry name" value="ACP-like"/>
    <property type="match status" value="3"/>
</dbReference>
<dbReference type="SUPFAM" id="SSF53901">
    <property type="entry name" value="Thiolase-like"/>
    <property type="match status" value="3"/>
</dbReference>
<dbReference type="InterPro" id="IPR009081">
    <property type="entry name" value="PP-bd_ACP"/>
</dbReference>
<feature type="domain" description="PKS/mFAS DH" evidence="15">
    <location>
        <begin position="892"/>
        <end position="1164"/>
    </location>
</feature>
<dbReference type="InterPro" id="IPR014031">
    <property type="entry name" value="Ketoacyl_synth_C"/>
</dbReference>
<evidence type="ECO:0000256" key="9">
    <source>
        <dbReference type="ARBA" id="ARBA00060622"/>
    </source>
</evidence>
<feature type="domain" description="Ketosynthase family 3 (KS3)" evidence="14">
    <location>
        <begin position="3198"/>
        <end position="3620"/>
    </location>
</feature>
<dbReference type="Gene3D" id="3.40.47.10">
    <property type="match status" value="3"/>
</dbReference>
<dbReference type="SMART" id="SM00825">
    <property type="entry name" value="PKS_KS"/>
    <property type="match status" value="3"/>
</dbReference>
<dbReference type="SUPFAM" id="SSF47336">
    <property type="entry name" value="ACP-like"/>
    <property type="match status" value="3"/>
</dbReference>
<comment type="pathway">
    <text evidence="9">Antibiotic biosynthesis; erythromycin biosynthesis.</text>
</comment>
<dbReference type="NCBIfam" id="NF045894">
    <property type="entry name" value="PKS_plus_SDR"/>
    <property type="match status" value="1"/>
</dbReference>
<keyword evidence="5" id="KW-0511">Multifunctional enzyme</keyword>
<dbReference type="InterPro" id="IPR014030">
    <property type="entry name" value="Ketoacyl_synth_N"/>
</dbReference>
<dbReference type="SMART" id="SM01294">
    <property type="entry name" value="PKS_PP_betabranch"/>
    <property type="match status" value="3"/>
</dbReference>
<dbReference type="Pfam" id="PF00109">
    <property type="entry name" value="ketoacyl-synt"/>
    <property type="match status" value="3"/>
</dbReference>
<dbReference type="Gene3D" id="3.40.50.720">
    <property type="entry name" value="NAD(P)-binding Rossmann-like Domain"/>
    <property type="match status" value="3"/>
</dbReference>
<dbReference type="InterPro" id="IPR020841">
    <property type="entry name" value="PKS_Beta-ketoAc_synthase_dom"/>
</dbReference>
<dbReference type="Pfam" id="PF00550">
    <property type="entry name" value="PP-binding"/>
    <property type="match status" value="3"/>
</dbReference>
<dbReference type="InterPro" id="IPR055123">
    <property type="entry name" value="SpnB-like_Rossmann"/>
</dbReference>
<feature type="active site" description="Proton donor; for dehydratase activity" evidence="12">
    <location>
        <position position="4261"/>
    </location>
</feature>
<feature type="region of interest" description="N-terminal hotdog fold" evidence="12">
    <location>
        <begin position="892"/>
        <end position="1018"/>
    </location>
</feature>
<dbReference type="SUPFAM" id="SSF52151">
    <property type="entry name" value="FabD/lysophospholipase-like"/>
    <property type="match status" value="3"/>
</dbReference>
<dbReference type="InterPro" id="IPR018201">
    <property type="entry name" value="Ketoacyl_synth_AS"/>
</dbReference>
<evidence type="ECO:0000259" key="13">
    <source>
        <dbReference type="PROSITE" id="PS50075"/>
    </source>
</evidence>
<dbReference type="STRING" id="31958.SD37_26665"/>
<feature type="region of interest" description="C-terminal hotdog fold" evidence="12">
    <location>
        <begin position="1029"/>
        <end position="1164"/>
    </location>
</feature>
<dbReference type="FunFam" id="3.40.47.10:FF:000019">
    <property type="entry name" value="Polyketide synthase type I"/>
    <property type="match status" value="3"/>
</dbReference>
<keyword evidence="1" id="KW-0596">Phosphopantetheine</keyword>
<dbReference type="InterPro" id="IPR020807">
    <property type="entry name" value="PKS_DH"/>
</dbReference>
<keyword evidence="17" id="KW-1185">Reference proteome</keyword>
<feature type="active site" description="Proton acceptor; for dehydratase activity" evidence="12">
    <location>
        <position position="4099"/>
    </location>
</feature>
<sequence length="4971" mass="517849">MGCRFPGGAETPDRFWELIAEGADSTAGFPEDRGWDLAALFGQDDGNRAVSTTRRGGFLADADRFDPAFFGISPREALAMDPQQRLLLETSWETFEQAGLTPDSLRGSRTGVFVGAENHEYGPRTAQAQDGLEGYLVTGTAASVVSGRIAYTYGFEGPAITVDTACSSSLVALHLAVAALRRGECDLALAGGVAVMSGPASFVAFSRQQGLAADGRCKPFAAAADGTGWGEGAGLVLVERLSDAKRNGHRVLALVRGSAVNSDGASNGLTAPNGPSQQRVIREALASAGLEPAEVDVVEAHGTGTKLGDPIEAQALLATYGQDRPGDRPLLLGSVKSNIGHTQAAAGIAGVIKMVQAMSRGVVPPTLHVDEPTPFVNWAAGAVRLVTETTPWPELDRPRRAAVSSFGMSGTNAHTILELPEPEPVPASESEKDTHRRVPWVLSARSEAGLLAQAARLKDFVAELEAPGVAEIGTALATTRTAFEHRAVVTGSVLDELLAGVSGLAEGSVPAGTVRATVAENADKVVFVFPGQGSQWAGMAVDLLESSPVFAKRLRECAAALEQFVDWSLLDALGADAQDPCWTRVDVVQPVLWAVMVSLAELWRSAGVEPAAVIGHSQGEIAAACVAGALSLDDAAWVVALRSKAIAASLAGRGGMLSLAAPVADVERRLGGWGDRLSVAAVNGPSATVVSGDPEALEELQAACTADGIRARLVPVDYASHSAHVTELETHLLDVLAPIDPRTPRIPFYSTVDQSWLESPVVDGGYWYRNLRQTVRFAESVRAVLDAGHGAFIEISAHPVLTAAIGETIEAAGADAAALGTLRRDDGGQDRVLASLAEAHVRGVTVDWSGYFAGATPSPLPTYAFQRERFWLDAGESGPADLAAYGLGPAGHPMLGALVGVAGDDAQLFTASLSVAALPWLADHAVAGNILVPSTAFVELALHAGSRLGAEVLEELTLEAPLIVPERDAVELQLTVGSPDGEGRRTLVVHARPAGGELLDTPWTRHAAGVLGQASNSEGQRFAWPPPGAEQLSLDGLYDRFAAQDCVYGPAFQGLRGAWLAGDEVFAEAVLPETEESAGFGLHPVLLDAVLQATELAWPVTGPARLPFAWSGVTLHAAGATNVRARITRAGAESVRVEVTDGTGAPVVSVDSLVTRPVALEREGHLPPDSLFRLDWTTRPLTTGETPEHEIADLSDDSAQVHETAAAALAAVQRWLADESRGAAKLVVVTRGATDGTNPAQAAVWGLVRSAEVEHPGRFVLVDLDGEPASAAKLPVVIASGEPEAAIRRGTVLLPKLTRVPAPAVRRLDDGGTVLVVGGTAGLGALLARHLVAAHGIRKLVLTSRRGIGTPGAEELRAELVAAGAEVTVTACDVADRESAAALLDGIADLTAVVHTAAVLDDGLVEDLTPDRLSAVLRPKVDGARNLHELTAGTGLAAFVLFSSVAGTFGGAGVAAYAAANSFLDALAQARVAGGAPAVSLAWGVWGGGVGMTARLSEVDLRRLAAEGQAPLTPAQGLALFDVALGGENPVLLPMSLDRATLRAQPDTLPALLRGLVRGPRRVAAAAASADGSLVGKLAGLPSADRDRMLLELVRAQASAVLGHSGTDAVGDRKAFRELGFDSVSAVELRNRLNSATGLRLPATLVFDFPSPLSLATHIRRLLLGESETPVAATTAVTADEPIAIVSMSCRFPGGVSTPEQFWDMLAAGGEGIGDFPQDRGWDLAGLYSPDRDRTGTSYTSRGGFLYDAAEFDPGFFGISPREALAMDPQQRLLLETSWEAFERAGIDPLSLAGSASGVFVGMSYQDYASRLNRIPEEVEAYTGNGTSLSVASGRVAYALGLEGPAVTIDTACSSSLVALHLALQSLRRGECGLALAGGVVVMASPDMFVEFSRQRGLAVDGRCKAFSADADGFGSAEGVGVVVLERLSDARRNGHRVLAVVRGSAVNQDGASNGLTAPNGPSQQRVIRAALSDAGLSPSDVDAVEAHGTGTTLGDPIEAQALLATYGQDRERPLWLGSVKSNLGHTQATAGVAGVMKMVLAMRHGVLPKTLHVTEPSEKIDWDSGPVELLTEARDWPDTGKPRRAGVSAFGISGTNAHVILEQAPEIVPAPTVPVSVRPWVISAKTPEAVEAFAGRLSRYSGDAAGVAAGLAGRSVFEHRAVLVGEDQAGLAAALASGGLPAGVVRGSGSGVERVVFVFPGQGSQWLGMASALLKESPVFASRMAECDSALRSFVDWSLFDVLDDEAALGRVDVVQPVLWSVMVSLAEVWRSLGVVPSAVVGHSQGEIAAAVVAGGLSLEDGARVVALRSQAIAAELAGLGGMLSVAAPVTEVGEGVSIAAVNGPNAVVLSGDPEALAATKARYEAEGVRARLVAVDYASHSAHVERIETQLAELLAPVTPRSGDVPFYSTVDSRWLDTTELTGGYWYRNLRQTVRFADAVEQLASEGQQMFVEVSAHPVLTMAIEDTVDVPVVGTLRRDEGGLDRFLLSAGEAFCHGADVDWHTLLGKAGTVPEDLPTYPFQHERFWLTDAQPDLAVAAESTVDARFWNAVGQEDLAGLAKTLGTSEDQQAALQAVLPTLTSWYRGHQEQAEKDSKRYGVSWQPLDPPGVPKLDGTWVVLSSAADSGHPWVRGALDAITRAGAAVRHLELDEQDTDRAVLAGKLRTALEDGVEPTGVLSLLAFDENGHSVHRAAPLGLALTVALVQALGDAGVRALLWCASDGAVSVTPAEAPRNPAQAQVWGFGRVVGLEHPERWGGLVDLPADVTDGALAGLASALGNVAEEDQLAVRATGVLVRRLLRTPAGDVPVRTWRPEGTVLVTGGTGALGAHVVRWLARNGAGHVLVTSRRGPDAPGAAELRDELAELGCPVTIVACDVADRASLAEVLTEHPVSAVFHVAAVLDDSLIDSLTTAQIDRVTQVKVGGTRNLHELTKDRDLSAFVLFSSFAGTTGGPGQGNYAPGNAFLDAFAQQRRAHGRTATAVAWGPWAGGGMAEGDGGELSRRHGLKDVSPELSLAILQQALDHDETFLTVADIDWERFFLAFTSSRARPFLHGVDDVRRMLASGAGGDMVGAGTAKNAAPASASELGARLANQPAADQDRELMRLVREQIATVLGHADAERIEAKKAFRELGFDSVTAVELRNRLNVITGLRLPATLIFDFPSPAALVAHLRKEVLGEAESTAPVTAVPVAATDEPVAIVAMSCRYPGDVETPEDLWRMLATGGEGITDFPVDRGWDVEALYDPDPAAEGKTYTRRGGFLHRAGEFDPGFFGISPREALAMDPQQRLLLETSWEAFERAGIDPLSLAGSSSGVFFGMSYQDYADQLNQAPDSVYVGVGNTASVASGRVAYALGLEGPAVTIDTACSSSLVALHLALQSLRRGECGLALAGGVVVMASPDMFVEFSRQRGLAVDGRCKAFSADADGFGSAEGVGVVVLERLSDARRNGHRVLAVVRGSAVNQDGASNGLTAPNGPSQQRVIRAALSDAGLSASDVDAVEAHGTGTTLGDPIEAQALLATYGQDRDRPLWLGSVKSNLGHTQAAAGVAGVMKMVMAMQHGLIPATLHVTEPSPHVDWSSGEVRLATDSVEWPETGRPRRAGVSAFGISGTNAHVILEEAPPVEAEVSAAPPVLPWVMTGKTPEALTALASRVAEYGLDRNPADVAAGLAGRSVFGHRAVLVGEDQAGLAAALAGGEQPAGVVRGSGSGVERVVFVFPGQGSQWLGMASALLEESPVFASRMAECDSALRSFVDWSLLDVLNDEAALSRVDVVQPVLWSVMVSLAEVWRSLGVIPSAVVGHSQGEIAAAVVAGGLSLEDGARVVALRSQAIAAELAGLGGMLSVAAPVTEVDEGVSIAAVNGPNAVVLSGDPDALAKAKAHYEADGVRARLVAVDYASHSAHVERIETQLAELLAPVTPRTGEVPFYSTVDSRWLDTTELTGGYWYRNLRQTVRFSDAVEQLASEGQQMFVEVSAHPVLTMAIEDTVDVPVVGTLRRDEGGLARFLLSAGEAFCHGADVDWRGLLGKAGTVPEDLPTYPFQHERYWPDGVNGNGNVVSAGLGATDHPLLGAAVELADGEGLLFTGRVSVHSHPWLAEHAVAGTILFPGTAYLELAIHAGDQIGCGHLEELAMETPLVLPRSGGVQLQLVVAEPGEGGRRGVEFYSRLDDGEWTRHAAGVLSPAAPAATEDLTAWPPPGAEAVDVAGFYAGLAEQGYEYGPAFQGLRAAWRRDDEVFAEVALPEAHRFTADRYGLHPALLDAAMQATELGGFDEDGETRLPLLWTGVTLHATGAAALRVRVAPAGPDAVAVDVADLAGAPVASVASLVARPVSAEQLAAARSAGRDALYRLDWTPLPVEPRTGERPVLVGGDHLGLGAAGLEPVEYADLPVLAKELAEIPPIVLATCPPAAEDELTTAIGAATGRVLGLAQDWLADERFADAKLVLVVRDATAQSAITGLIRSATAENPGRLVLAHVDDDPASLRALPGALATGEPEFAVRAGQVLVPRLARAGQPTGEPVTLDADGTVLITGGTGTLGRLLARHLVSRHGVRHLLLVSRQGPEAEGVGALVADLAELGAEATVAACDVSEREEIRALLGTIPADRPLTAVVHTAAVLDDGVFGSFTPQRVDKTLRPKAYAAIHLHELTKDLDLSAFVLFSSGAGVYGSPGQANYAAANSVLDALAEQRRAAGLPAISLDWGLWASTSNLTGTLGAADLSRIAREGGLAISDEDGLALFDEALRHNSPVLMPSPMDTAVLRAQAKAGTLPPLLSGLVRAPARRGAAGTASTTSGDDREQAALLGRLAGLDHDGRAEVLLDLVCGHAATVLGHQSAAAVDPQRGFLEMGFDSLTGIELRNRLNAAVGQRLPATLIFDYPAPEAVAGLLAENLAAISLSTVDAPPLLGRLDSLDAELAALTLDERSRAQLVERLTALAARYGGGTTADGGLTEKIDAASDDEIFDFIDNELKA</sequence>
<feature type="domain" description="Carrier" evidence="13">
    <location>
        <begin position="4816"/>
        <end position="4891"/>
    </location>
</feature>
<evidence type="ECO:0000256" key="6">
    <source>
        <dbReference type="ARBA" id="ARBA00023315"/>
    </source>
</evidence>
<evidence type="ECO:0000256" key="7">
    <source>
        <dbReference type="ARBA" id="ARBA00052442"/>
    </source>
</evidence>
<dbReference type="Pfam" id="PF16197">
    <property type="entry name" value="KAsynt_C_assoc"/>
    <property type="match status" value="3"/>
</dbReference>
<evidence type="ECO:0000256" key="8">
    <source>
        <dbReference type="ARBA" id="ARBA00060158"/>
    </source>
</evidence>
<evidence type="ECO:0000256" key="10">
    <source>
        <dbReference type="ARBA" id="ARBA00063272"/>
    </source>
</evidence>
<dbReference type="EC" id="2.3.1.94" evidence="11"/>
<dbReference type="FunFam" id="3.40.366.10:FF:000002">
    <property type="entry name" value="Probable polyketide synthase 2"/>
    <property type="match status" value="3"/>
</dbReference>
<dbReference type="SMART" id="SM00823">
    <property type="entry name" value="PKS_PP"/>
    <property type="match status" value="3"/>
</dbReference>
<feature type="domain" description="Carrier" evidence="13">
    <location>
        <begin position="1588"/>
        <end position="1663"/>
    </location>
</feature>
<dbReference type="PROSITE" id="PS00012">
    <property type="entry name" value="PHOSPHOPANTETHEINE"/>
    <property type="match status" value="3"/>
</dbReference>
<dbReference type="PROSITE" id="PS52004">
    <property type="entry name" value="KS3_2"/>
    <property type="match status" value="3"/>
</dbReference>
<evidence type="ECO:0000313" key="16">
    <source>
        <dbReference type="EMBL" id="ANN22054.1"/>
    </source>
</evidence>
<name>A0A193CC80_AMYOR</name>
<dbReference type="PROSITE" id="PS52019">
    <property type="entry name" value="PKS_MFAS_DH"/>
    <property type="match status" value="2"/>
</dbReference>
<dbReference type="SMART" id="SM00822">
    <property type="entry name" value="PKS_KR"/>
    <property type="match status" value="3"/>
</dbReference>
<feature type="domain" description="Carrier" evidence="13">
    <location>
        <begin position="3104"/>
        <end position="3179"/>
    </location>
</feature>
<dbReference type="GO" id="GO:0031177">
    <property type="term" value="F:phosphopantetheine binding"/>
    <property type="evidence" value="ECO:0007669"/>
    <property type="project" value="InterPro"/>
</dbReference>
<dbReference type="GO" id="GO:0004315">
    <property type="term" value="F:3-oxoacyl-[acyl-carrier-protein] synthase activity"/>
    <property type="evidence" value="ECO:0007669"/>
    <property type="project" value="InterPro"/>
</dbReference>
<dbReference type="PROSITE" id="PS50075">
    <property type="entry name" value="CARRIER"/>
    <property type="match status" value="3"/>
</dbReference>
<dbReference type="Proteomes" id="UP000093695">
    <property type="component" value="Chromosome"/>
</dbReference>
<dbReference type="GO" id="GO:0004312">
    <property type="term" value="F:fatty acid synthase activity"/>
    <property type="evidence" value="ECO:0007669"/>
    <property type="project" value="TreeGrafter"/>
</dbReference>
<dbReference type="Pfam" id="PF14765">
    <property type="entry name" value="PS-DH"/>
    <property type="match status" value="2"/>
</dbReference>
<dbReference type="InterPro" id="IPR020806">
    <property type="entry name" value="PKS_PP-bd"/>
</dbReference>
<gene>
    <name evidence="16" type="ORF">SD37_26665</name>
</gene>
<evidence type="ECO:0000256" key="12">
    <source>
        <dbReference type="PROSITE-ProRule" id="PRU01363"/>
    </source>
</evidence>
<dbReference type="InterPro" id="IPR049551">
    <property type="entry name" value="PKS_DH_C"/>
</dbReference>
<dbReference type="InterPro" id="IPR016036">
    <property type="entry name" value="Malonyl_transacylase_ACP-bd"/>
</dbReference>
<feature type="active site" description="Proton donor; for dehydratase activity" evidence="12">
    <location>
        <position position="1088"/>
    </location>
</feature>
<comment type="function">
    <text evidence="8">Involved in the biosynthesis of antibiotic erythromycin via the biosynthesis of its aglycone precursor, 6-deoxyerythronolide B (6-dEB).</text>
</comment>
<dbReference type="SUPFAM" id="SSF51735">
    <property type="entry name" value="NAD(P)-binding Rossmann-fold domains"/>
    <property type="match status" value="6"/>
</dbReference>
<feature type="domain" description="PKS/mFAS DH" evidence="15">
    <location>
        <begin position="4067"/>
        <end position="4338"/>
    </location>
</feature>
<dbReference type="Pfam" id="PF02801">
    <property type="entry name" value="Ketoacyl-synt_C"/>
    <property type="match status" value="3"/>
</dbReference>
<dbReference type="Gene3D" id="3.30.70.3290">
    <property type="match status" value="3"/>
</dbReference>
<dbReference type="CDD" id="cd08956">
    <property type="entry name" value="KR_3_FAS_SDR_x"/>
    <property type="match status" value="2"/>
</dbReference>
<dbReference type="InterPro" id="IPR013968">
    <property type="entry name" value="PKS_KR"/>
</dbReference>
<evidence type="ECO:0000256" key="2">
    <source>
        <dbReference type="ARBA" id="ARBA00022553"/>
    </source>
</evidence>
<keyword evidence="4" id="KW-0677">Repeat</keyword>
<dbReference type="InterPro" id="IPR041618">
    <property type="entry name" value="PKS_DE"/>
</dbReference>
<evidence type="ECO:0000256" key="11">
    <source>
        <dbReference type="ARBA" id="ARBA00066981"/>
    </source>
</evidence>
<dbReference type="Pfam" id="PF08659">
    <property type="entry name" value="KR"/>
    <property type="match status" value="3"/>
</dbReference>
<evidence type="ECO:0000259" key="15">
    <source>
        <dbReference type="PROSITE" id="PS52019"/>
    </source>
</evidence>
<dbReference type="InterPro" id="IPR042104">
    <property type="entry name" value="PKS_dehydratase_sf"/>
</dbReference>
<dbReference type="Gene3D" id="3.40.366.10">
    <property type="entry name" value="Malonyl-Coenzyme A Acyl Carrier Protein, domain 2"/>
    <property type="match status" value="3"/>
</dbReference>
<dbReference type="CDD" id="cd08952">
    <property type="entry name" value="KR_1_SDR_x"/>
    <property type="match status" value="1"/>
</dbReference>
<comment type="catalytic activity">
    <reaction evidence="7">
        <text>6 (S)-methylmalonyl-CoA + propanoyl-CoA + 6 NADPH + 12 H(+) = 6-deoxyerythronolide B + 6 CO2 + 6 NADP(+) + 7 CoA + H2O</text>
        <dbReference type="Rhea" id="RHEA:23068"/>
        <dbReference type="ChEBI" id="CHEBI:15377"/>
        <dbReference type="ChEBI" id="CHEBI:15378"/>
        <dbReference type="ChEBI" id="CHEBI:16089"/>
        <dbReference type="ChEBI" id="CHEBI:16526"/>
        <dbReference type="ChEBI" id="CHEBI:57287"/>
        <dbReference type="ChEBI" id="CHEBI:57327"/>
        <dbReference type="ChEBI" id="CHEBI:57392"/>
        <dbReference type="ChEBI" id="CHEBI:57783"/>
        <dbReference type="ChEBI" id="CHEBI:58349"/>
        <dbReference type="EC" id="2.3.1.94"/>
    </reaction>
</comment>
<dbReference type="InterPro" id="IPR036736">
    <property type="entry name" value="ACP-like_sf"/>
</dbReference>
<dbReference type="Pfam" id="PF22953">
    <property type="entry name" value="SpnB_Rossmann"/>
    <property type="match status" value="2"/>
</dbReference>
<feature type="domain" description="Ketosynthase family 3 (KS3)" evidence="14">
    <location>
        <begin position="1"/>
        <end position="419"/>
    </location>
</feature>
<protein>
    <recommendedName>
        <fullName evidence="11">6-deoxyerythronolide-B synthase</fullName>
        <ecNumber evidence="11">2.3.1.94</ecNumber>
    </recommendedName>
</protein>
<feature type="region of interest" description="N-terminal hotdog fold" evidence="12">
    <location>
        <begin position="4067"/>
        <end position="4188"/>
    </location>
</feature>
<dbReference type="FunFam" id="1.10.1200.10:FF:000007">
    <property type="entry name" value="Probable polyketide synthase pks17"/>
    <property type="match status" value="3"/>
</dbReference>
<dbReference type="eggNOG" id="COG3321">
    <property type="taxonomic scope" value="Bacteria"/>
</dbReference>
<feature type="domain" description="Ketosynthase family 3 (KS3)" evidence="14">
    <location>
        <begin position="1680"/>
        <end position="2104"/>
    </location>
</feature>
<dbReference type="Pfam" id="PF21089">
    <property type="entry name" value="PKS_DH_N"/>
    <property type="match status" value="2"/>
</dbReference>
<organism evidence="16 17">
    <name type="scientific">Amycolatopsis orientalis</name>
    <name type="common">Nocardia orientalis</name>
    <dbReference type="NCBI Taxonomy" id="31958"/>
    <lineage>
        <taxon>Bacteria</taxon>
        <taxon>Bacillati</taxon>
        <taxon>Actinomycetota</taxon>
        <taxon>Actinomycetes</taxon>
        <taxon>Pseudonocardiales</taxon>
        <taxon>Pseudonocardiaceae</taxon>
        <taxon>Amycolatopsis</taxon>
    </lineage>
</organism>
<dbReference type="InterPro" id="IPR049552">
    <property type="entry name" value="PKS_DH_N"/>
</dbReference>
<dbReference type="KEGG" id="aori:SD37_26665"/>
<dbReference type="InterPro" id="IPR016039">
    <property type="entry name" value="Thiolase-like"/>
</dbReference>
<evidence type="ECO:0000259" key="14">
    <source>
        <dbReference type="PROSITE" id="PS52004"/>
    </source>
</evidence>
<evidence type="ECO:0000313" key="17">
    <source>
        <dbReference type="Proteomes" id="UP000093695"/>
    </source>
</evidence>
<dbReference type="InterPro" id="IPR057326">
    <property type="entry name" value="KR_dom"/>
</dbReference>
<dbReference type="InterPro" id="IPR014043">
    <property type="entry name" value="Acyl_transferase_dom"/>
</dbReference>
<dbReference type="Gene3D" id="3.10.129.110">
    <property type="entry name" value="Polyketide synthase dehydratase"/>
    <property type="match status" value="2"/>
</dbReference>
<evidence type="ECO:0000256" key="4">
    <source>
        <dbReference type="ARBA" id="ARBA00022737"/>
    </source>
</evidence>
<dbReference type="InterPro" id="IPR006162">
    <property type="entry name" value="Ppantetheine_attach_site"/>
</dbReference>
<dbReference type="EMBL" id="CP016174">
    <property type="protein sequence ID" value="ANN22054.1"/>
    <property type="molecule type" value="Genomic_DNA"/>
</dbReference>
<dbReference type="PANTHER" id="PTHR43775:SF51">
    <property type="entry name" value="INACTIVE PHENOLPHTHIOCEROL SYNTHESIS POLYKETIDE SYNTHASE TYPE I PKS1-RELATED"/>
    <property type="match status" value="1"/>
</dbReference>
<dbReference type="GO" id="GO:0006633">
    <property type="term" value="P:fatty acid biosynthetic process"/>
    <property type="evidence" value="ECO:0007669"/>
    <property type="project" value="InterPro"/>
</dbReference>
<dbReference type="PANTHER" id="PTHR43775">
    <property type="entry name" value="FATTY ACID SYNTHASE"/>
    <property type="match status" value="1"/>
</dbReference>
<reference evidence="16 17" key="1">
    <citation type="journal article" date="2015" name="Genome Announc.">
        <title>Draft Genome Sequence of Norvancomycin-Producing Strain Amycolatopsis orientalis CPCC200066.</title>
        <authorList>
            <person name="Lei X."/>
            <person name="Yuan F."/>
            <person name="Shi Y."/>
            <person name="Li X."/>
            <person name="Wang L."/>
            <person name="Hong B."/>
        </authorList>
    </citation>
    <scope>NUCLEOTIDE SEQUENCE [LARGE SCALE GENOMIC DNA]</scope>
    <source>
        <strain evidence="16 17">B-37</strain>
    </source>
</reference>
<dbReference type="InterPro" id="IPR001227">
    <property type="entry name" value="Ac_transferase_dom_sf"/>
</dbReference>
<comment type="subunit">
    <text evidence="10">Homodimer. Erythronolide synthase is composed of EryAI, EryAII and EryAIII multimodular (2 modules) polypeptides each coding for a functional synthase subunit which participates in 2 of the six FAS-like elongation steps required for formation of the polyketide. Module 1, 2, 3, 4, 5, and 6 participating in biosynthesis steps 1, 2, 3, 4, 5, and 6, respectively.</text>
</comment>
<dbReference type="InterPro" id="IPR036291">
    <property type="entry name" value="NAD(P)-bd_dom_sf"/>
</dbReference>
<keyword evidence="3" id="KW-0808">Transferase</keyword>
<dbReference type="InterPro" id="IPR016035">
    <property type="entry name" value="Acyl_Trfase/lysoPLipase"/>
</dbReference>
<dbReference type="PROSITE" id="PS00606">
    <property type="entry name" value="KS3_1"/>
    <property type="match status" value="3"/>
</dbReference>
<evidence type="ECO:0000256" key="5">
    <source>
        <dbReference type="ARBA" id="ARBA00023268"/>
    </source>
</evidence>